<proteinExistence type="predicted"/>
<dbReference type="Proteomes" id="UP000754226">
    <property type="component" value="Unassembled WGS sequence"/>
</dbReference>
<evidence type="ECO:0000313" key="3">
    <source>
        <dbReference type="Proteomes" id="UP000754226"/>
    </source>
</evidence>
<feature type="domain" description="7(1) septoil knot" evidence="1">
    <location>
        <begin position="36"/>
        <end position="108"/>
    </location>
</feature>
<sequence length="109" mass="12360">MKKRILSIFCLLLFVLALPLTGWASGVSKDGYFGKIRLSGKVRIVEYNADIKVKVVNAFPDLKVKVVDYFPDEIGEWQFVEYGEDFTVQFVNSFPDITIQYVSAFPGVN</sequence>
<accession>A0A943I4P1</accession>
<comment type="caution">
    <text evidence="2">The sequence shown here is derived from an EMBL/GenBank/DDBJ whole genome shotgun (WGS) entry which is preliminary data.</text>
</comment>
<organism evidence="2 3">
    <name type="scientific">Acidaminococcus intestini</name>
    <dbReference type="NCBI Taxonomy" id="187327"/>
    <lineage>
        <taxon>Bacteria</taxon>
        <taxon>Bacillati</taxon>
        <taxon>Bacillota</taxon>
        <taxon>Negativicutes</taxon>
        <taxon>Acidaminococcales</taxon>
        <taxon>Acidaminococcaceae</taxon>
        <taxon>Acidaminococcus</taxon>
    </lineage>
</organism>
<reference evidence="2" key="1">
    <citation type="submission" date="2021-02" db="EMBL/GenBank/DDBJ databases">
        <title>Infant gut strain persistence is associated with maternal origin, phylogeny, and functional potential including surface adhesion and iron acquisition.</title>
        <authorList>
            <person name="Lou Y.C."/>
        </authorList>
    </citation>
    <scope>NUCLEOTIDE SEQUENCE</scope>
    <source>
        <strain evidence="2">L3_106_000M1_dasL3_106_000M1_concoct_15</strain>
    </source>
</reference>
<name>A0A943I4P1_9FIRM</name>
<dbReference type="Pfam" id="PF19647">
    <property type="entry name" value="Septknot"/>
    <property type="match status" value="1"/>
</dbReference>
<protein>
    <recommendedName>
        <fullName evidence="1">7(1) septoil knot domain-containing protein</fullName>
    </recommendedName>
</protein>
<dbReference type="InterPro" id="IPR046148">
    <property type="entry name" value="Septknot"/>
</dbReference>
<evidence type="ECO:0000259" key="1">
    <source>
        <dbReference type="Pfam" id="PF19647"/>
    </source>
</evidence>
<evidence type="ECO:0000313" key="2">
    <source>
        <dbReference type="EMBL" id="MBS5519756.1"/>
    </source>
</evidence>
<gene>
    <name evidence="2" type="ORF">KHX13_05420</name>
</gene>
<dbReference type="AlphaFoldDB" id="A0A943I4P1"/>
<dbReference type="EMBL" id="JAGZCZ010000005">
    <property type="protein sequence ID" value="MBS5519756.1"/>
    <property type="molecule type" value="Genomic_DNA"/>
</dbReference>